<feature type="compositionally biased region" description="Low complexity" evidence="1">
    <location>
        <begin position="136"/>
        <end position="148"/>
    </location>
</feature>
<comment type="caution">
    <text evidence="2">The sequence shown here is derived from an EMBL/GenBank/DDBJ whole genome shotgun (WGS) entry which is preliminary data.</text>
</comment>
<feature type="compositionally biased region" description="Polar residues" evidence="1">
    <location>
        <begin position="333"/>
        <end position="350"/>
    </location>
</feature>
<dbReference type="InterPro" id="IPR009752">
    <property type="entry name" value="Phage_Mu_GpJ"/>
</dbReference>
<feature type="compositionally biased region" description="Low complexity" evidence="1">
    <location>
        <begin position="157"/>
        <end position="170"/>
    </location>
</feature>
<keyword evidence="3" id="KW-1185">Reference proteome</keyword>
<feature type="compositionally biased region" description="Low complexity" evidence="1">
    <location>
        <begin position="179"/>
        <end position="188"/>
    </location>
</feature>
<feature type="compositionally biased region" description="Low complexity" evidence="1">
    <location>
        <begin position="7"/>
        <end position="22"/>
    </location>
</feature>
<dbReference type="EMBL" id="RYFI01000002">
    <property type="protein sequence ID" value="RXF75077.1"/>
    <property type="molecule type" value="Genomic_DNA"/>
</dbReference>
<dbReference type="OrthoDB" id="9812088at2"/>
<evidence type="ECO:0000256" key="1">
    <source>
        <dbReference type="SAM" id="MobiDB-lite"/>
    </source>
</evidence>
<dbReference type="Pfam" id="PF07030">
    <property type="entry name" value="Phage_Mu_Gp36"/>
    <property type="match status" value="1"/>
</dbReference>
<feature type="region of interest" description="Disordered" evidence="1">
    <location>
        <begin position="1"/>
        <end position="47"/>
    </location>
</feature>
<proteinExistence type="predicted"/>
<gene>
    <name evidence="2" type="ORF">EK403_03240</name>
</gene>
<protein>
    <submittedName>
        <fullName evidence="2">DUF1320 domain-containing protein</fullName>
    </submittedName>
</protein>
<reference evidence="2 3" key="1">
    <citation type="submission" date="2018-12" db="EMBL/GenBank/DDBJ databases">
        <title>bacterium Hansschlegelia zhihuaiae S113.</title>
        <authorList>
            <person name="He J."/>
        </authorList>
    </citation>
    <scope>NUCLEOTIDE SEQUENCE [LARGE SCALE GENOMIC DNA]</scope>
    <source>
        <strain evidence="2 3">S 113</strain>
    </source>
</reference>
<evidence type="ECO:0000313" key="3">
    <source>
        <dbReference type="Proteomes" id="UP000289708"/>
    </source>
</evidence>
<organism evidence="2 3">
    <name type="scientific">Hansschlegelia zhihuaiae</name>
    <dbReference type="NCBI Taxonomy" id="405005"/>
    <lineage>
        <taxon>Bacteria</taxon>
        <taxon>Pseudomonadati</taxon>
        <taxon>Pseudomonadota</taxon>
        <taxon>Alphaproteobacteria</taxon>
        <taxon>Hyphomicrobiales</taxon>
        <taxon>Methylopilaceae</taxon>
        <taxon>Hansschlegelia</taxon>
    </lineage>
</organism>
<feature type="region of interest" description="Disordered" evidence="1">
    <location>
        <begin position="88"/>
        <end position="117"/>
    </location>
</feature>
<evidence type="ECO:0000313" key="2">
    <source>
        <dbReference type="EMBL" id="RXF75077.1"/>
    </source>
</evidence>
<feature type="region of interest" description="Disordered" evidence="1">
    <location>
        <begin position="319"/>
        <end position="350"/>
    </location>
</feature>
<feature type="compositionally biased region" description="Basic residues" evidence="1">
    <location>
        <begin position="23"/>
        <end position="41"/>
    </location>
</feature>
<name>A0A4Q0MML1_9HYPH</name>
<accession>A0A4Q0MML1</accession>
<dbReference type="AlphaFoldDB" id="A0A4Q0MML1"/>
<sequence>MVATPWRARSTAASARRSPVGGRCRRRRPKPRPRSPRRPSIRCRAPASSTIHVRLKPVSKGFRTPRSCRSTRAWRCCQRPTSSCSAQSSLRRQSTRCGARARSRATTTVAGSTRRSGPPVACGAGCARFPKGALCRPSPSSTPSSRSTPIRDHGSESARPARGIAAPGAPGRRRRPSCRRAISPTRTSQRCRRIRRSSSRTSDLVAYATLQDLIDRFGAKELVQRTDRTNKPPSTIDEALVEQALDGASSLADGYLRKVYELPLPATPRVLVDKICDIARYTIRDESSEEKGFVHRNYKGALDWLELVSTGAVALDLGSNVPPPEPAGGGAVRSSSGDRTLTQGSMKGYV</sequence>
<dbReference type="Proteomes" id="UP000289708">
    <property type="component" value="Unassembled WGS sequence"/>
</dbReference>
<feature type="region of interest" description="Disordered" evidence="1">
    <location>
        <begin position="133"/>
        <end position="197"/>
    </location>
</feature>
<feature type="compositionally biased region" description="Low complexity" evidence="1">
    <location>
        <begin position="95"/>
        <end position="117"/>
    </location>
</feature>